<evidence type="ECO:0000313" key="1">
    <source>
        <dbReference type="EMBL" id="KAF9441086.1"/>
    </source>
</evidence>
<reference evidence="1" key="1">
    <citation type="submission" date="2020-11" db="EMBL/GenBank/DDBJ databases">
        <authorList>
            <consortium name="DOE Joint Genome Institute"/>
            <person name="Ahrendt S."/>
            <person name="Riley R."/>
            <person name="Andreopoulos W."/>
            <person name="Labutti K."/>
            <person name="Pangilinan J."/>
            <person name="Ruiz-Duenas F.J."/>
            <person name="Barrasa J.M."/>
            <person name="Sanchez-Garcia M."/>
            <person name="Camarero S."/>
            <person name="Miyauchi S."/>
            <person name="Serrano A."/>
            <person name="Linde D."/>
            <person name="Babiker R."/>
            <person name="Drula E."/>
            <person name="Ayuso-Fernandez I."/>
            <person name="Pacheco R."/>
            <person name="Padilla G."/>
            <person name="Ferreira P."/>
            <person name="Barriuso J."/>
            <person name="Kellner H."/>
            <person name="Castanera R."/>
            <person name="Alfaro M."/>
            <person name="Ramirez L."/>
            <person name="Pisabarro A.G."/>
            <person name="Kuo A."/>
            <person name="Tritt A."/>
            <person name="Lipzen A."/>
            <person name="He G."/>
            <person name="Yan M."/>
            <person name="Ng V."/>
            <person name="Cullen D."/>
            <person name="Martin F."/>
            <person name="Rosso M.-N."/>
            <person name="Henrissat B."/>
            <person name="Hibbett D."/>
            <person name="Martinez A.T."/>
            <person name="Grigoriev I.V."/>
        </authorList>
    </citation>
    <scope>NUCLEOTIDE SEQUENCE</scope>
    <source>
        <strain evidence="1">MF-IS2</strain>
    </source>
</reference>
<comment type="caution">
    <text evidence="1">The sequence shown here is derived from an EMBL/GenBank/DDBJ whole genome shotgun (WGS) entry which is preliminary data.</text>
</comment>
<keyword evidence="2" id="KW-1185">Reference proteome</keyword>
<accession>A0A9P5X097</accession>
<dbReference type="OrthoDB" id="3046729at2759"/>
<evidence type="ECO:0000313" key="2">
    <source>
        <dbReference type="Proteomes" id="UP000807342"/>
    </source>
</evidence>
<dbReference type="EMBL" id="MU152072">
    <property type="protein sequence ID" value="KAF9441086.1"/>
    <property type="molecule type" value="Genomic_DNA"/>
</dbReference>
<proteinExistence type="predicted"/>
<protein>
    <submittedName>
        <fullName evidence="1">Uncharacterized protein</fullName>
    </submittedName>
</protein>
<dbReference type="AlphaFoldDB" id="A0A9P5X097"/>
<dbReference type="Proteomes" id="UP000807342">
    <property type="component" value="Unassembled WGS sequence"/>
</dbReference>
<organism evidence="1 2">
    <name type="scientific">Macrolepiota fuliginosa MF-IS2</name>
    <dbReference type="NCBI Taxonomy" id="1400762"/>
    <lineage>
        <taxon>Eukaryota</taxon>
        <taxon>Fungi</taxon>
        <taxon>Dikarya</taxon>
        <taxon>Basidiomycota</taxon>
        <taxon>Agaricomycotina</taxon>
        <taxon>Agaricomycetes</taxon>
        <taxon>Agaricomycetidae</taxon>
        <taxon>Agaricales</taxon>
        <taxon>Agaricineae</taxon>
        <taxon>Agaricaceae</taxon>
        <taxon>Macrolepiota</taxon>
    </lineage>
</organism>
<sequence>MANFSANMMDPKASILITYNFLLGEPSVLQVLFYNTPNLPPGIFNKFMDIPFITRDVGT</sequence>
<name>A0A9P5X097_9AGAR</name>
<gene>
    <name evidence="1" type="ORF">P691DRAFT_766754</name>
</gene>